<evidence type="ECO:0000313" key="2">
    <source>
        <dbReference type="Proteomes" id="UP001417504"/>
    </source>
</evidence>
<organism evidence="1 2">
    <name type="scientific">Stephania japonica</name>
    <dbReference type="NCBI Taxonomy" id="461633"/>
    <lineage>
        <taxon>Eukaryota</taxon>
        <taxon>Viridiplantae</taxon>
        <taxon>Streptophyta</taxon>
        <taxon>Embryophyta</taxon>
        <taxon>Tracheophyta</taxon>
        <taxon>Spermatophyta</taxon>
        <taxon>Magnoliopsida</taxon>
        <taxon>Ranunculales</taxon>
        <taxon>Menispermaceae</taxon>
        <taxon>Menispermoideae</taxon>
        <taxon>Cissampelideae</taxon>
        <taxon>Stephania</taxon>
    </lineage>
</organism>
<proteinExistence type="predicted"/>
<dbReference type="AlphaFoldDB" id="A0AAP0KM79"/>
<evidence type="ECO:0000313" key="1">
    <source>
        <dbReference type="EMBL" id="KAK9155151.1"/>
    </source>
</evidence>
<dbReference type="Proteomes" id="UP001417504">
    <property type="component" value="Unassembled WGS sequence"/>
</dbReference>
<sequence length="158" mass="18401">MKPEVGMAAKHKKDHKAFRMWNCENCVAHIMLLSYLQDDLKCIGLKWRPRPGDLTLGWRWVITLGIRAYGLEPRETLVDEEFEFDRTMRGMTMNGAKKLRGTIGRFHMRSRMPSTTVAKMNKLQLEHNWCDAPVLNARVAIKDLSKNCETRKGIEKQR</sequence>
<gene>
    <name evidence="1" type="ORF">Sjap_002631</name>
</gene>
<protein>
    <submittedName>
        <fullName evidence="1">Uncharacterized protein</fullName>
    </submittedName>
</protein>
<reference evidence="1 2" key="1">
    <citation type="submission" date="2024-01" db="EMBL/GenBank/DDBJ databases">
        <title>Genome assemblies of Stephania.</title>
        <authorList>
            <person name="Yang L."/>
        </authorList>
    </citation>
    <scope>NUCLEOTIDE SEQUENCE [LARGE SCALE GENOMIC DNA]</scope>
    <source>
        <strain evidence="1">QJT</strain>
        <tissue evidence="1">Leaf</tissue>
    </source>
</reference>
<dbReference type="EMBL" id="JBBNAE010000001">
    <property type="protein sequence ID" value="KAK9155151.1"/>
    <property type="molecule type" value="Genomic_DNA"/>
</dbReference>
<accession>A0AAP0KM79</accession>
<comment type="caution">
    <text evidence="1">The sequence shown here is derived from an EMBL/GenBank/DDBJ whole genome shotgun (WGS) entry which is preliminary data.</text>
</comment>
<keyword evidence="2" id="KW-1185">Reference proteome</keyword>
<name>A0AAP0KM79_9MAGN</name>